<feature type="binding site" evidence="9">
    <location>
        <position position="139"/>
    </location>
    <ligand>
        <name>Zn(2+)</name>
        <dbReference type="ChEBI" id="CHEBI:29105"/>
        <note>catalytic</note>
    </ligand>
</feature>
<keyword evidence="2 9" id="KW-0645">Protease</keyword>
<proteinExistence type="inferred from homology"/>
<comment type="caution">
    <text evidence="11">The sequence shown here is derived from an EMBL/GenBank/DDBJ whole genome shotgun (WGS) entry which is preliminary data.</text>
</comment>
<evidence type="ECO:0000256" key="6">
    <source>
        <dbReference type="ARBA" id="ARBA00022997"/>
    </source>
</evidence>
<keyword evidence="4 9" id="KW-0378">Hydrolase</keyword>
<keyword evidence="6 9" id="KW-0224">Dipeptidase</keyword>
<name>A0ABV6XE53_9ACTN</name>
<comment type="function">
    <text evidence="9">Catalyzes hydrolysis of the D-alanyl-D-alanine dipeptide.</text>
</comment>
<evidence type="ECO:0000256" key="3">
    <source>
        <dbReference type="ARBA" id="ARBA00022723"/>
    </source>
</evidence>
<keyword evidence="7 9" id="KW-0482">Metalloprotease</keyword>
<feature type="compositionally biased region" description="Low complexity" evidence="10">
    <location>
        <begin position="1"/>
        <end position="24"/>
    </location>
</feature>
<dbReference type="EC" id="3.4.13.22" evidence="9"/>
<evidence type="ECO:0000256" key="10">
    <source>
        <dbReference type="SAM" id="MobiDB-lite"/>
    </source>
</evidence>
<keyword evidence="5 9" id="KW-0862">Zinc</keyword>
<keyword evidence="8" id="KW-0961">Cell wall biogenesis/degradation</keyword>
<dbReference type="SUPFAM" id="SSF55166">
    <property type="entry name" value="Hedgehog/DD-peptidase"/>
    <property type="match status" value="1"/>
</dbReference>
<dbReference type="RefSeq" id="WP_380560265.1">
    <property type="nucleotide sequence ID" value="NZ_JBHEZY010000037.1"/>
</dbReference>
<dbReference type="EMBL" id="JBHEZY010000037">
    <property type="protein sequence ID" value="MFC1436550.1"/>
    <property type="molecule type" value="Genomic_DNA"/>
</dbReference>
<evidence type="ECO:0000256" key="1">
    <source>
        <dbReference type="ARBA" id="ARBA00001362"/>
    </source>
</evidence>
<evidence type="ECO:0000256" key="4">
    <source>
        <dbReference type="ARBA" id="ARBA00022801"/>
    </source>
</evidence>
<evidence type="ECO:0000313" key="12">
    <source>
        <dbReference type="Proteomes" id="UP001592530"/>
    </source>
</evidence>
<feature type="binding site" evidence="9">
    <location>
        <position position="203"/>
    </location>
    <ligand>
        <name>Zn(2+)</name>
        <dbReference type="ChEBI" id="CHEBI:29105"/>
        <note>catalytic</note>
    </ligand>
</feature>
<evidence type="ECO:0000256" key="2">
    <source>
        <dbReference type="ARBA" id="ARBA00022670"/>
    </source>
</evidence>
<comment type="catalytic activity">
    <reaction evidence="1 9">
        <text>D-alanyl-D-alanine + H2O = 2 D-alanine</text>
        <dbReference type="Rhea" id="RHEA:20661"/>
        <dbReference type="ChEBI" id="CHEBI:15377"/>
        <dbReference type="ChEBI" id="CHEBI:57416"/>
        <dbReference type="ChEBI" id="CHEBI:57822"/>
        <dbReference type="EC" id="3.4.13.22"/>
    </reaction>
</comment>
<evidence type="ECO:0000313" key="11">
    <source>
        <dbReference type="EMBL" id="MFC1436550.1"/>
    </source>
</evidence>
<feature type="active site" description="Proton donor/acceptor" evidence="9">
    <location>
        <position position="200"/>
    </location>
</feature>
<protein>
    <recommendedName>
        <fullName evidence="9">D-alanyl-D-alanine dipeptidase</fullName>
        <shortName evidence="9">D-Ala-D-Ala dipeptidase</shortName>
        <ecNumber evidence="9">3.4.13.22</ecNumber>
    </recommendedName>
</protein>
<dbReference type="Pfam" id="PF01427">
    <property type="entry name" value="Peptidase_M15"/>
    <property type="match status" value="1"/>
</dbReference>
<evidence type="ECO:0000256" key="7">
    <source>
        <dbReference type="ARBA" id="ARBA00023049"/>
    </source>
</evidence>
<evidence type="ECO:0000256" key="5">
    <source>
        <dbReference type="ARBA" id="ARBA00022833"/>
    </source>
</evidence>
<organism evidence="11 12">
    <name type="scientific">Streptacidiphilus alkalitolerans</name>
    <dbReference type="NCBI Taxonomy" id="3342712"/>
    <lineage>
        <taxon>Bacteria</taxon>
        <taxon>Bacillati</taxon>
        <taxon>Actinomycetota</taxon>
        <taxon>Actinomycetes</taxon>
        <taxon>Kitasatosporales</taxon>
        <taxon>Streptomycetaceae</taxon>
        <taxon>Streptacidiphilus</taxon>
    </lineage>
</organism>
<accession>A0ABV6XE53</accession>
<feature type="binding site" evidence="9">
    <location>
        <position position="132"/>
    </location>
    <ligand>
        <name>Zn(2+)</name>
        <dbReference type="ChEBI" id="CHEBI:29105"/>
        <note>catalytic</note>
    </ligand>
</feature>
<dbReference type="Proteomes" id="UP001592530">
    <property type="component" value="Unassembled WGS sequence"/>
</dbReference>
<sequence>MSSASTTVTTRPGPATTTADAGPTLIGDPRVARIPVRDNHERLVALDWMSGPAAGAARLVRAGLADRLAAAQQALPDGFTLHLSEGFRRASQQQAIISSYRALLRRDRPTAPDAELDRLTSRYVAPLAVAPHVAGAAVDLTLADADGNPLPLGCALDATPEESDGACYFAAPGISAEARRNRELLQRALGGAGLVNYPTEWWHWSFGDRYWAYRTGADQACYGPIRTGADA</sequence>
<dbReference type="PANTHER" id="PTHR43126:SF2">
    <property type="entry name" value="D-ALANYL-D-ALANINE DIPEPTIDASE"/>
    <property type="match status" value="1"/>
</dbReference>
<dbReference type="InterPro" id="IPR000755">
    <property type="entry name" value="A_A_dipeptidase"/>
</dbReference>
<keyword evidence="3 9" id="KW-0479">Metal-binding</keyword>
<evidence type="ECO:0000256" key="9">
    <source>
        <dbReference type="HAMAP-Rule" id="MF_01924"/>
    </source>
</evidence>
<comment type="cofactor">
    <cofactor evidence="9">
        <name>Zn(2+)</name>
        <dbReference type="ChEBI" id="CHEBI:29105"/>
    </cofactor>
    <text evidence="9">Binds 1 zinc ion per subunit.</text>
</comment>
<dbReference type="HAMAP" id="MF_01924">
    <property type="entry name" value="A_A_dipeptidase"/>
    <property type="match status" value="1"/>
</dbReference>
<dbReference type="InterPro" id="IPR009045">
    <property type="entry name" value="Zn_M74/Hedgehog-like"/>
</dbReference>
<feature type="site" description="Transition state stabilizer" evidence="9">
    <location>
        <position position="88"/>
    </location>
</feature>
<dbReference type="CDD" id="cd14843">
    <property type="entry name" value="D-Ala-D-Ala_dipeptidase_like"/>
    <property type="match status" value="1"/>
</dbReference>
<feature type="region of interest" description="Disordered" evidence="10">
    <location>
        <begin position="1"/>
        <end position="26"/>
    </location>
</feature>
<comment type="similarity">
    <text evidence="9">Belongs to the peptidase M15D family.</text>
</comment>
<evidence type="ECO:0000256" key="8">
    <source>
        <dbReference type="ARBA" id="ARBA00023316"/>
    </source>
</evidence>
<gene>
    <name evidence="11" type="ORF">ACEZDB_38555</name>
</gene>
<dbReference type="PANTHER" id="PTHR43126">
    <property type="entry name" value="D-ALANYL-D-ALANINE DIPEPTIDASE"/>
    <property type="match status" value="1"/>
</dbReference>
<dbReference type="Gene3D" id="3.30.1380.10">
    <property type="match status" value="1"/>
</dbReference>
<reference evidence="11 12" key="1">
    <citation type="submission" date="2024-09" db="EMBL/GenBank/DDBJ databases">
        <authorList>
            <person name="Lee S.D."/>
        </authorList>
    </citation>
    <scope>NUCLEOTIDE SEQUENCE [LARGE SCALE GENOMIC DNA]</scope>
    <source>
        <strain evidence="11 12">N1-3</strain>
    </source>
</reference>